<organism evidence="1 2">
    <name type="scientific">Metabacillus bambusae</name>
    <dbReference type="NCBI Taxonomy" id="2795218"/>
    <lineage>
        <taxon>Bacteria</taxon>
        <taxon>Bacillati</taxon>
        <taxon>Bacillota</taxon>
        <taxon>Bacilli</taxon>
        <taxon>Bacillales</taxon>
        <taxon>Bacillaceae</taxon>
        <taxon>Metabacillus</taxon>
    </lineage>
</organism>
<dbReference type="EMBL" id="JAGDEL010000020">
    <property type="protein sequence ID" value="MBO1514185.1"/>
    <property type="molecule type" value="Genomic_DNA"/>
</dbReference>
<keyword evidence="2" id="KW-1185">Reference proteome</keyword>
<dbReference type="Proteomes" id="UP000663981">
    <property type="component" value="Unassembled WGS sequence"/>
</dbReference>
<reference evidence="1 2" key="1">
    <citation type="submission" date="2021-03" db="EMBL/GenBank/DDBJ databases">
        <title>Whole genome sequence of Metabacillus bambusae BG109.</title>
        <authorList>
            <person name="Jeong J.W."/>
        </authorList>
    </citation>
    <scope>NUCLEOTIDE SEQUENCE [LARGE SCALE GENOMIC DNA]</scope>
    <source>
        <strain evidence="1 2">BG109</strain>
    </source>
</reference>
<comment type="caution">
    <text evidence="1">The sequence shown here is derived from an EMBL/GenBank/DDBJ whole genome shotgun (WGS) entry which is preliminary data.</text>
</comment>
<protein>
    <recommendedName>
        <fullName evidence="3">Integrase SAM-like N-terminal domain-containing protein</fullName>
    </recommendedName>
</protein>
<proteinExistence type="predicted"/>
<accession>A0ABS3N7C3</accession>
<name>A0ABS3N7C3_9BACI</name>
<evidence type="ECO:0000313" key="1">
    <source>
        <dbReference type="EMBL" id="MBO1514185.1"/>
    </source>
</evidence>
<sequence>MQFIEPKKRVEKKAEWRVSENTKLNCKYTQYAITILRTYFNFCMPYKTFGELETPAQRI</sequence>
<evidence type="ECO:0000313" key="2">
    <source>
        <dbReference type="Proteomes" id="UP000663981"/>
    </source>
</evidence>
<dbReference type="RefSeq" id="WP_207981101.1">
    <property type="nucleotide sequence ID" value="NZ_JAGDEL010000020.1"/>
</dbReference>
<gene>
    <name evidence="1" type="ORF">I7822_21405</name>
</gene>
<evidence type="ECO:0008006" key="3">
    <source>
        <dbReference type="Google" id="ProtNLM"/>
    </source>
</evidence>